<evidence type="ECO:0000313" key="3">
    <source>
        <dbReference type="EnsemblMetazoa" id="ASIC013123-PA"/>
    </source>
</evidence>
<evidence type="ECO:0000313" key="4">
    <source>
        <dbReference type="Proteomes" id="UP000030765"/>
    </source>
</evidence>
<dbReference type="EMBL" id="KE525299">
    <property type="protein sequence ID" value="KFB45165.1"/>
    <property type="molecule type" value="Genomic_DNA"/>
</dbReference>
<feature type="region of interest" description="Disordered" evidence="1">
    <location>
        <begin position="36"/>
        <end position="56"/>
    </location>
</feature>
<organism evidence="2">
    <name type="scientific">Anopheles sinensis</name>
    <name type="common">Mosquito</name>
    <dbReference type="NCBI Taxonomy" id="74873"/>
    <lineage>
        <taxon>Eukaryota</taxon>
        <taxon>Metazoa</taxon>
        <taxon>Ecdysozoa</taxon>
        <taxon>Arthropoda</taxon>
        <taxon>Hexapoda</taxon>
        <taxon>Insecta</taxon>
        <taxon>Pterygota</taxon>
        <taxon>Neoptera</taxon>
        <taxon>Endopterygota</taxon>
        <taxon>Diptera</taxon>
        <taxon>Nematocera</taxon>
        <taxon>Culicoidea</taxon>
        <taxon>Culicidae</taxon>
        <taxon>Anophelinae</taxon>
        <taxon>Anopheles</taxon>
    </lineage>
</organism>
<reference evidence="2 4" key="1">
    <citation type="journal article" date="2014" name="BMC Genomics">
        <title>Genome sequence of Anopheles sinensis provides insight into genetics basis of mosquito competence for malaria parasites.</title>
        <authorList>
            <person name="Zhou D."/>
            <person name="Zhang D."/>
            <person name="Ding G."/>
            <person name="Shi L."/>
            <person name="Hou Q."/>
            <person name="Ye Y."/>
            <person name="Xu Y."/>
            <person name="Zhou H."/>
            <person name="Xiong C."/>
            <person name="Li S."/>
            <person name="Yu J."/>
            <person name="Hong S."/>
            <person name="Yu X."/>
            <person name="Zou P."/>
            <person name="Chen C."/>
            <person name="Chang X."/>
            <person name="Wang W."/>
            <person name="Lv Y."/>
            <person name="Sun Y."/>
            <person name="Ma L."/>
            <person name="Shen B."/>
            <person name="Zhu C."/>
        </authorList>
    </citation>
    <scope>NUCLEOTIDE SEQUENCE [LARGE SCALE GENOMIC DNA]</scope>
</reference>
<dbReference type="VEuPathDB" id="VectorBase:ASIC013123"/>
<dbReference type="EnsemblMetazoa" id="ASIC013123-RA">
    <property type="protein sequence ID" value="ASIC013123-PA"/>
    <property type="gene ID" value="ASIC013123"/>
</dbReference>
<evidence type="ECO:0000313" key="2">
    <source>
        <dbReference type="EMBL" id="KFB45165.1"/>
    </source>
</evidence>
<proteinExistence type="predicted"/>
<dbReference type="AlphaFoldDB" id="A0A084W4M1"/>
<reference evidence="3" key="2">
    <citation type="submission" date="2020-05" db="UniProtKB">
        <authorList>
            <consortium name="EnsemblMetazoa"/>
        </authorList>
    </citation>
    <scope>IDENTIFICATION</scope>
</reference>
<dbReference type="EMBL" id="ATLV01020346">
    <property type="status" value="NOT_ANNOTATED_CDS"/>
    <property type="molecule type" value="Genomic_DNA"/>
</dbReference>
<feature type="region of interest" description="Disordered" evidence="1">
    <location>
        <begin position="163"/>
        <end position="206"/>
    </location>
</feature>
<name>A0A084W4M1_ANOSI</name>
<gene>
    <name evidence="2" type="ORF">ZHAS_00013123</name>
</gene>
<accession>A0A084W4M1</accession>
<feature type="region of interest" description="Disordered" evidence="1">
    <location>
        <begin position="83"/>
        <end position="151"/>
    </location>
</feature>
<keyword evidence="4" id="KW-1185">Reference proteome</keyword>
<dbReference type="Proteomes" id="UP000030765">
    <property type="component" value="Unassembled WGS sequence"/>
</dbReference>
<sequence>MQCYRLHRPQRLLSLDHDDQGRVHLSEAHDRAALTSSALTGGSRRRRRRSAISDQRRYARARLKTGPVRRPRRDDAMCARFRAKQEEDEQQQSKMLRQARRHRTVEQWAVGGPGPLRRAVVSGCLRRRRRRPKSEQNEPNRSPNRAGSGGELCALYASEPDEVSESEAFATPRLVSRGTGEGRRRSDTDSSVIEDPLTGSLTSQHGFPFPSSYDRPLMLSLSAVTLTFNFISSRTVPHRLC</sequence>
<protein>
    <submittedName>
        <fullName evidence="2 3">Uncharacterized protein</fullName>
    </submittedName>
</protein>
<evidence type="ECO:0000256" key="1">
    <source>
        <dbReference type="SAM" id="MobiDB-lite"/>
    </source>
</evidence>